<name>A0AAN8K156_PATCE</name>
<keyword evidence="4 6" id="KW-1133">Transmembrane helix</keyword>
<evidence type="ECO:0000256" key="6">
    <source>
        <dbReference type="RuleBase" id="RU004914"/>
    </source>
</evidence>
<evidence type="ECO:0000256" key="2">
    <source>
        <dbReference type="ARBA" id="ARBA00010199"/>
    </source>
</evidence>
<feature type="transmembrane region" description="Helical" evidence="6">
    <location>
        <begin position="550"/>
        <end position="571"/>
    </location>
</feature>
<dbReference type="AlphaFoldDB" id="A0AAN8K156"/>
<dbReference type="GO" id="GO:1990961">
    <property type="term" value="P:xenobiotic detoxification by transmembrane export across the plasma membrane"/>
    <property type="evidence" value="ECO:0007669"/>
    <property type="project" value="InterPro"/>
</dbReference>
<reference evidence="7 8" key="1">
    <citation type="submission" date="2024-01" db="EMBL/GenBank/DDBJ databases">
        <title>The genome of the rayed Mediterranean limpet Patella caerulea (Linnaeus, 1758).</title>
        <authorList>
            <person name="Anh-Thu Weber A."/>
            <person name="Halstead-Nussloch G."/>
        </authorList>
    </citation>
    <scope>NUCLEOTIDE SEQUENCE [LARGE SCALE GENOMIC DNA]</scope>
    <source>
        <strain evidence="7">AATW-2023a</strain>
        <tissue evidence="7">Whole specimen</tissue>
    </source>
</reference>
<dbReference type="GO" id="GO:0016020">
    <property type="term" value="C:membrane"/>
    <property type="evidence" value="ECO:0007669"/>
    <property type="project" value="UniProtKB-SubCell"/>
</dbReference>
<feature type="transmembrane region" description="Helical" evidence="6">
    <location>
        <begin position="349"/>
        <end position="371"/>
    </location>
</feature>
<keyword evidence="3 6" id="KW-0812">Transmembrane</keyword>
<dbReference type="Pfam" id="PF01554">
    <property type="entry name" value="MatE"/>
    <property type="match status" value="2"/>
</dbReference>
<feature type="transmembrane region" description="Helical" evidence="6">
    <location>
        <begin position="273"/>
        <end position="294"/>
    </location>
</feature>
<gene>
    <name evidence="7" type="ORF">SNE40_008072</name>
</gene>
<sequence length="670" mass="75106">MMESETILNVISDGQENIYSPTTTSIIQHDTSGNCVKKLYHRFFPLGYKSELKMIFKLAWPTVLVQFSEQFLFMISLMFCGHIGKNQLDGAAMALTLINVAGCSILQGLAAGCETLFSQTYGSKNKKQVGIILQQSIIILGMVCLPCWAVLINVDHILLLVSQPTDVAQHALQYSLYFIPGVPGYALCMILIRYIRCQSIVIPSLIIGIITNLLTAVYHAMFIYWWKLGVRGAGAALSLGFWTSGILHIVYIKATKIYRTTWSGLSWKCLEGWKLYISLALPGMLMLCLEWWSFEVLVFLAGTLGTTSLAAHSILYQMAAIMFMTPLGLAQSACVRVGNLLGEGLHQMAANSAHVIVSFTFFIAAFDAILLCSFKDLIPLGFTQDRDVIELTSNLLLILAVFHVADALEGVASGVLRGTGQQRFGAVINLIAYYIVGLPIAIVLIFYTPLGIAGAWWGICFGSTFQCVSFFIKICFLNWVEESKKASLRAGVKTTKIDGVQDECTVSEGEDNQQLIEADHLLLTESPSLNSINSNDTEYMESEYNRKRRLILIRLIPFLCCVMFLIIGIVVHEYLKEFTAHQHCVLIHGHDFNLTYIHELLMDPQEHNLTKDDVDMLNTTYYFESQNFGNQTFVYCPHNAPDFYDGDYKDFNQTKLYKLFYPRLTFHPLG</sequence>
<evidence type="ECO:0000313" key="8">
    <source>
        <dbReference type="Proteomes" id="UP001347796"/>
    </source>
</evidence>
<dbReference type="GO" id="GO:0015297">
    <property type="term" value="F:antiporter activity"/>
    <property type="evidence" value="ECO:0007669"/>
    <property type="project" value="InterPro"/>
</dbReference>
<dbReference type="NCBIfam" id="TIGR00797">
    <property type="entry name" value="matE"/>
    <property type="match status" value="1"/>
</dbReference>
<feature type="transmembrane region" description="Helical" evidence="6">
    <location>
        <begin position="204"/>
        <end position="226"/>
    </location>
</feature>
<evidence type="ECO:0000256" key="5">
    <source>
        <dbReference type="ARBA" id="ARBA00023136"/>
    </source>
</evidence>
<feature type="transmembrane region" description="Helical" evidence="6">
    <location>
        <begin position="58"/>
        <end position="79"/>
    </location>
</feature>
<proteinExistence type="inferred from homology"/>
<dbReference type="GO" id="GO:0042910">
    <property type="term" value="F:xenobiotic transmembrane transporter activity"/>
    <property type="evidence" value="ECO:0007669"/>
    <property type="project" value="InterPro"/>
</dbReference>
<comment type="similarity">
    <text evidence="2 6">Belongs to the multi antimicrobial extrusion (MATE) (TC 2.A.66.1) family.</text>
</comment>
<protein>
    <recommendedName>
        <fullName evidence="6">Multidrug and toxin extrusion protein</fullName>
    </recommendedName>
</protein>
<feature type="transmembrane region" description="Helical" evidence="6">
    <location>
        <begin position="91"/>
        <end position="117"/>
    </location>
</feature>
<comment type="caution">
    <text evidence="7">The sequence shown here is derived from an EMBL/GenBank/DDBJ whole genome shotgun (WGS) entry which is preliminary data.</text>
</comment>
<feature type="transmembrane region" description="Helical" evidence="6">
    <location>
        <begin position="424"/>
        <end position="448"/>
    </location>
</feature>
<evidence type="ECO:0000256" key="3">
    <source>
        <dbReference type="ARBA" id="ARBA00022692"/>
    </source>
</evidence>
<evidence type="ECO:0000313" key="7">
    <source>
        <dbReference type="EMBL" id="KAK6185945.1"/>
    </source>
</evidence>
<comment type="subcellular location">
    <subcellularLocation>
        <location evidence="1">Membrane</location>
        <topology evidence="1">Multi-pass membrane protein</topology>
    </subcellularLocation>
</comment>
<feature type="transmembrane region" description="Helical" evidence="6">
    <location>
        <begin position="454"/>
        <end position="480"/>
    </location>
</feature>
<accession>A0AAN8K156</accession>
<dbReference type="InterPro" id="IPR045069">
    <property type="entry name" value="MATE_euk"/>
</dbReference>
<keyword evidence="8" id="KW-1185">Reference proteome</keyword>
<dbReference type="CDD" id="cd13132">
    <property type="entry name" value="MATE_eukaryotic"/>
    <property type="match status" value="1"/>
</dbReference>
<feature type="transmembrane region" description="Helical" evidence="6">
    <location>
        <begin position="314"/>
        <end position="337"/>
    </location>
</feature>
<feature type="transmembrane region" description="Helical" evidence="6">
    <location>
        <begin position="129"/>
        <end position="151"/>
    </location>
</feature>
<dbReference type="EMBL" id="JAZGQO010000006">
    <property type="protein sequence ID" value="KAK6185945.1"/>
    <property type="molecule type" value="Genomic_DNA"/>
</dbReference>
<feature type="transmembrane region" description="Helical" evidence="6">
    <location>
        <begin position="391"/>
        <end position="412"/>
    </location>
</feature>
<evidence type="ECO:0000256" key="4">
    <source>
        <dbReference type="ARBA" id="ARBA00022989"/>
    </source>
</evidence>
<keyword evidence="5 6" id="KW-0472">Membrane</keyword>
<feature type="transmembrane region" description="Helical" evidence="6">
    <location>
        <begin position="232"/>
        <end position="252"/>
    </location>
</feature>
<dbReference type="PANTHER" id="PTHR11206">
    <property type="entry name" value="MULTIDRUG RESISTANCE PROTEIN"/>
    <property type="match status" value="1"/>
</dbReference>
<dbReference type="Proteomes" id="UP001347796">
    <property type="component" value="Unassembled WGS sequence"/>
</dbReference>
<evidence type="ECO:0000256" key="1">
    <source>
        <dbReference type="ARBA" id="ARBA00004141"/>
    </source>
</evidence>
<dbReference type="InterPro" id="IPR002528">
    <property type="entry name" value="MATE_fam"/>
</dbReference>
<feature type="transmembrane region" description="Helical" evidence="6">
    <location>
        <begin position="171"/>
        <end position="192"/>
    </location>
</feature>
<organism evidence="7 8">
    <name type="scientific">Patella caerulea</name>
    <name type="common">Rayed Mediterranean limpet</name>
    <dbReference type="NCBI Taxonomy" id="87958"/>
    <lineage>
        <taxon>Eukaryota</taxon>
        <taxon>Metazoa</taxon>
        <taxon>Spiralia</taxon>
        <taxon>Lophotrochozoa</taxon>
        <taxon>Mollusca</taxon>
        <taxon>Gastropoda</taxon>
        <taxon>Patellogastropoda</taxon>
        <taxon>Patelloidea</taxon>
        <taxon>Patellidae</taxon>
        <taxon>Patella</taxon>
    </lineage>
</organism>